<dbReference type="SUPFAM" id="SSF48452">
    <property type="entry name" value="TPR-like"/>
    <property type="match status" value="2"/>
</dbReference>
<sequence>MSRAPWLALTLILVGVMIGWDGAAGAERGAERPPPDKAKAQIKIDIGLKARAAGKIEEAVEAFEDAYEANPSNVYPLLLWGETLCQVGMYKAAQKVLARIPLKSLPAAGQGHVHLLFARIHLAAGALTEAATALEATLAVHPENELARIRLAMVSDCLGRSDQARDLLDKVVLTSAVPSRERILVYLLDVRYGNFLRAWESIGLVARRLARWDGGEDGLPFGWSLLTGHLPFFFLTLPCGLGGWPGLIYALGLMAILVGLARHTSPKEGHRLDLGFVALALGHVGVAWWLGSDAARLGFLQDDTALADPIWIAPRLLMGIHQCTVALYLAYALFSTLPPAWRPARHELYGSWFFCWWFMVSVLVFQSRVEGGMRWGGLAASLLLTFGCALAMPLGRYLFLMVGDLVGWKGSRLLAAPTAGNGTIGFTDAKIMETTILQHLDLDEFDEAIALGRKLLAGTDRKGFPVAWLAVIRALIEREDYVEANQSLGEFLQTFQGSSVSISGQLLSAYYKSLTSDHAGALGIIQKLPPERMQGLSTNEAALSFLVLGRCNLAFEQPVQANLDLTKGLSLAKNPLTAAKILCELVELEVSMERLEPALKWFGQAQSLKGGKKTSGLVKTIESMVVLLQGKPEVALALAQDACRTFPKTSRSWAWLGHLLCLRQQFDEAEKLLEKMAPGSSDAEKLMGEITRKGR</sequence>
<protein>
    <submittedName>
        <fullName evidence="3">Uncharacterized protein</fullName>
    </submittedName>
</protein>
<dbReference type="SMART" id="SM00028">
    <property type="entry name" value="TPR"/>
    <property type="match status" value="4"/>
</dbReference>
<dbReference type="AlphaFoldDB" id="A0A367ZU18"/>
<evidence type="ECO:0000313" key="3">
    <source>
        <dbReference type="EMBL" id="RCK81644.1"/>
    </source>
</evidence>
<feature type="repeat" description="TPR" evidence="1">
    <location>
        <begin position="40"/>
        <end position="73"/>
    </location>
</feature>
<name>A0A367ZU18_9BACT</name>
<dbReference type="Proteomes" id="UP000252355">
    <property type="component" value="Unassembled WGS sequence"/>
</dbReference>
<keyword evidence="2" id="KW-0472">Membrane</keyword>
<accession>A0A367ZU18</accession>
<proteinExistence type="predicted"/>
<dbReference type="Gene3D" id="1.25.40.10">
    <property type="entry name" value="Tetratricopeptide repeat domain"/>
    <property type="match status" value="2"/>
</dbReference>
<keyword evidence="2" id="KW-0812">Transmembrane</keyword>
<keyword evidence="1" id="KW-0802">TPR repeat</keyword>
<reference evidence="3 4" key="1">
    <citation type="submission" date="2018-05" db="EMBL/GenBank/DDBJ databases">
        <title>A metagenomic window into the 2 km-deep terrestrial subsurface aquifer revealed taxonomically and functionally diverse microbial community comprising novel uncultured bacterial lineages.</title>
        <authorList>
            <person name="Kadnikov V.V."/>
            <person name="Mardanov A.V."/>
            <person name="Beletsky A.V."/>
            <person name="Banks D."/>
            <person name="Pimenov N.V."/>
            <person name="Frank Y.A."/>
            <person name="Karnachuk O.V."/>
            <person name="Ravin N.V."/>
        </authorList>
    </citation>
    <scope>NUCLEOTIDE SEQUENCE [LARGE SCALE GENOMIC DNA]</scope>
    <source>
        <strain evidence="3">BY5</strain>
    </source>
</reference>
<comment type="caution">
    <text evidence="3">The sequence shown here is derived from an EMBL/GenBank/DDBJ whole genome shotgun (WGS) entry which is preliminary data.</text>
</comment>
<dbReference type="InterPro" id="IPR011990">
    <property type="entry name" value="TPR-like_helical_dom_sf"/>
</dbReference>
<evidence type="ECO:0000313" key="4">
    <source>
        <dbReference type="Proteomes" id="UP000252355"/>
    </source>
</evidence>
<dbReference type="Pfam" id="PF14559">
    <property type="entry name" value="TPR_19"/>
    <property type="match status" value="2"/>
</dbReference>
<organism evidence="3 4">
    <name type="scientific">Candidatus Ozemobacter sibiricus</name>
    <dbReference type="NCBI Taxonomy" id="2268124"/>
    <lineage>
        <taxon>Bacteria</taxon>
        <taxon>Candidatus Ozemobacteria</taxon>
        <taxon>Candidatus Ozemobacterales</taxon>
        <taxon>Candidatus Ozemobacteraceae</taxon>
        <taxon>Candidatus Ozemobacter</taxon>
    </lineage>
</organism>
<keyword evidence="2" id="KW-1133">Transmembrane helix</keyword>
<feature type="transmembrane region" description="Helical" evidence="2">
    <location>
        <begin position="241"/>
        <end position="260"/>
    </location>
</feature>
<gene>
    <name evidence="3" type="ORF">OZSIB_0778</name>
</gene>
<dbReference type="PROSITE" id="PS50005">
    <property type="entry name" value="TPR"/>
    <property type="match status" value="1"/>
</dbReference>
<evidence type="ECO:0000256" key="1">
    <source>
        <dbReference type="PROSITE-ProRule" id="PRU00339"/>
    </source>
</evidence>
<evidence type="ECO:0000256" key="2">
    <source>
        <dbReference type="SAM" id="Phobius"/>
    </source>
</evidence>
<dbReference type="EMBL" id="QOQW01000001">
    <property type="protein sequence ID" value="RCK81644.1"/>
    <property type="molecule type" value="Genomic_DNA"/>
</dbReference>
<dbReference type="PANTHER" id="PTHR12558">
    <property type="entry name" value="CELL DIVISION CYCLE 16,23,27"/>
    <property type="match status" value="1"/>
</dbReference>
<feature type="transmembrane region" description="Helical" evidence="2">
    <location>
        <begin position="272"/>
        <end position="290"/>
    </location>
</feature>
<feature type="transmembrane region" description="Helical" evidence="2">
    <location>
        <begin position="377"/>
        <end position="399"/>
    </location>
</feature>
<dbReference type="PANTHER" id="PTHR12558:SF13">
    <property type="entry name" value="CELL DIVISION CYCLE PROTEIN 27 HOMOLOG"/>
    <property type="match status" value="1"/>
</dbReference>
<feature type="transmembrane region" description="Helical" evidence="2">
    <location>
        <begin position="346"/>
        <end position="365"/>
    </location>
</feature>
<dbReference type="InterPro" id="IPR019734">
    <property type="entry name" value="TPR_rpt"/>
</dbReference>